<keyword evidence="9" id="KW-0489">Methyltransferase</keyword>
<keyword evidence="5 9" id="KW-0812">Transmembrane</keyword>
<dbReference type="PANTHER" id="PTHR30487:SF0">
    <property type="entry name" value="PREPILIN LEADER PEPTIDASE_N-METHYLTRANSFERASE-RELATED"/>
    <property type="match status" value="1"/>
</dbReference>
<keyword evidence="4" id="KW-0997">Cell inner membrane</keyword>
<feature type="transmembrane region" description="Helical" evidence="10">
    <location>
        <begin position="77"/>
        <end position="97"/>
    </location>
</feature>
<dbReference type="EC" id="2.1.1.-" evidence="9"/>
<dbReference type="Pfam" id="PF01478">
    <property type="entry name" value="Peptidase_A24"/>
    <property type="match status" value="1"/>
</dbReference>
<comment type="caution">
    <text evidence="13">The sequence shown here is derived from an EMBL/GenBank/DDBJ whole genome shotgun (WGS) entry which is preliminary data.</text>
</comment>
<feature type="transmembrane region" description="Helical" evidence="10">
    <location>
        <begin position="185"/>
        <end position="218"/>
    </location>
</feature>
<feature type="transmembrane region" description="Helical" evidence="10">
    <location>
        <begin position="103"/>
        <end position="122"/>
    </location>
</feature>
<dbReference type="EMBL" id="LYPC01000020">
    <property type="protein sequence ID" value="OCT14154.1"/>
    <property type="molecule type" value="Genomic_DNA"/>
</dbReference>
<dbReference type="AlphaFoldDB" id="A0A1C1A0W8"/>
<dbReference type="InterPro" id="IPR010627">
    <property type="entry name" value="Prepilin_pept_A24_N"/>
</dbReference>
<dbReference type="EC" id="3.4.23.43" evidence="9"/>
<evidence type="ECO:0000259" key="11">
    <source>
        <dbReference type="Pfam" id="PF01478"/>
    </source>
</evidence>
<dbReference type="GO" id="GO:0032259">
    <property type="term" value="P:methylation"/>
    <property type="evidence" value="ECO:0007669"/>
    <property type="project" value="UniProtKB-KW"/>
</dbReference>
<dbReference type="PRINTS" id="PR00864">
    <property type="entry name" value="PREPILNPTASE"/>
</dbReference>
<evidence type="ECO:0000256" key="9">
    <source>
        <dbReference type="RuleBase" id="RU003794"/>
    </source>
</evidence>
<keyword evidence="9" id="KW-0645">Protease</keyword>
<dbReference type="RefSeq" id="WP_065853007.1">
    <property type="nucleotide sequence ID" value="NZ_LYPC01000020.1"/>
</dbReference>
<dbReference type="Proteomes" id="UP000093309">
    <property type="component" value="Unassembled WGS sequence"/>
</dbReference>
<dbReference type="Gene3D" id="1.20.120.1220">
    <property type="match status" value="1"/>
</dbReference>
<keyword evidence="14" id="KW-1185">Reference proteome</keyword>
<name>A0A1C1A0W8_9BACL</name>
<evidence type="ECO:0000256" key="2">
    <source>
        <dbReference type="ARBA" id="ARBA00005801"/>
    </source>
</evidence>
<dbReference type="GO" id="GO:0008168">
    <property type="term" value="F:methyltransferase activity"/>
    <property type="evidence" value="ECO:0007669"/>
    <property type="project" value="UniProtKB-KW"/>
</dbReference>
<dbReference type="GO" id="GO:0004190">
    <property type="term" value="F:aspartic-type endopeptidase activity"/>
    <property type="evidence" value="ECO:0007669"/>
    <property type="project" value="UniProtKB-EC"/>
</dbReference>
<comment type="catalytic activity">
    <reaction evidence="9">
        <text>Typically cleaves a -Gly-|-Phe- bond to release an N-terminal, basic peptide of 5-8 residues from type IV prepilin, and then N-methylates the new N-terminal amino group, the methyl donor being S-adenosyl-L-methionine.</text>
        <dbReference type="EC" id="3.4.23.43"/>
    </reaction>
</comment>
<comment type="function">
    <text evidence="9">Plays an essential role in type IV pili and type II pseudopili formation by proteolytically removing the leader sequence from substrate proteins and subsequently monomethylating the alpha-amino group of the newly exposed N-terminal phenylalanine.</text>
</comment>
<feature type="domain" description="Prepilin type IV endopeptidase peptidase" evidence="11">
    <location>
        <begin position="108"/>
        <end position="214"/>
    </location>
</feature>
<dbReference type="InterPro" id="IPR000045">
    <property type="entry name" value="Prepilin_IV_endopep_pep"/>
</dbReference>
<dbReference type="STRING" id="512399.A8709_25250"/>
<evidence type="ECO:0000256" key="6">
    <source>
        <dbReference type="ARBA" id="ARBA00022989"/>
    </source>
</evidence>
<organism evidence="13 14">
    <name type="scientific">Paenibacillus pectinilyticus</name>
    <dbReference type="NCBI Taxonomy" id="512399"/>
    <lineage>
        <taxon>Bacteria</taxon>
        <taxon>Bacillati</taxon>
        <taxon>Bacillota</taxon>
        <taxon>Bacilli</taxon>
        <taxon>Bacillales</taxon>
        <taxon>Paenibacillaceae</taxon>
        <taxon>Paenibacillus</taxon>
    </lineage>
</organism>
<dbReference type="PANTHER" id="PTHR30487">
    <property type="entry name" value="TYPE 4 PREPILIN-LIKE PROTEINS LEADER PEPTIDE-PROCESSING ENZYME"/>
    <property type="match status" value="1"/>
</dbReference>
<keyword evidence="3" id="KW-1003">Cell membrane</keyword>
<gene>
    <name evidence="13" type="ORF">A8709_25250</name>
</gene>
<evidence type="ECO:0000256" key="10">
    <source>
        <dbReference type="SAM" id="Phobius"/>
    </source>
</evidence>
<keyword evidence="9" id="KW-0808">Transferase</keyword>
<dbReference type="InterPro" id="IPR050882">
    <property type="entry name" value="Prepilin_peptidase/N-MTase"/>
</dbReference>
<evidence type="ECO:0000313" key="13">
    <source>
        <dbReference type="EMBL" id="OCT14154.1"/>
    </source>
</evidence>
<comment type="subcellular location">
    <subcellularLocation>
        <location evidence="1">Cell inner membrane</location>
        <topology evidence="1">Multi-pass membrane protein</topology>
    </subcellularLocation>
    <subcellularLocation>
        <location evidence="9">Cell membrane</location>
        <topology evidence="9">Multi-pass membrane protein</topology>
    </subcellularLocation>
</comment>
<keyword evidence="7 10" id="KW-0472">Membrane</keyword>
<keyword evidence="6 10" id="KW-1133">Transmembrane helix</keyword>
<dbReference type="InterPro" id="IPR014032">
    <property type="entry name" value="Peptidase_A24A_bac"/>
</dbReference>
<evidence type="ECO:0000256" key="8">
    <source>
        <dbReference type="RuleBase" id="RU003793"/>
    </source>
</evidence>
<comment type="similarity">
    <text evidence="2 8">Belongs to the peptidase A24 family.</text>
</comment>
<evidence type="ECO:0000256" key="4">
    <source>
        <dbReference type="ARBA" id="ARBA00022519"/>
    </source>
</evidence>
<dbReference type="GO" id="GO:0006465">
    <property type="term" value="P:signal peptide processing"/>
    <property type="evidence" value="ECO:0007669"/>
    <property type="project" value="TreeGrafter"/>
</dbReference>
<accession>A0A1C1A0W8</accession>
<keyword evidence="9" id="KW-0378">Hydrolase</keyword>
<evidence type="ECO:0000259" key="12">
    <source>
        <dbReference type="Pfam" id="PF06750"/>
    </source>
</evidence>
<evidence type="ECO:0000256" key="3">
    <source>
        <dbReference type="ARBA" id="ARBA00022475"/>
    </source>
</evidence>
<feature type="domain" description="Prepilin peptidase A24 N-terminal" evidence="12">
    <location>
        <begin position="14"/>
        <end position="93"/>
    </location>
</feature>
<evidence type="ECO:0000256" key="7">
    <source>
        <dbReference type="ARBA" id="ARBA00023136"/>
    </source>
</evidence>
<sequence>MGWEAWSYTVFLFIVGALFGSFFNVVGLRVPKGLSVVTPRSSCGSCGRQLNAIDLIPIFGWLIRKGRCHTCNASISPVYMVGELVGGLLFAALPFMVSLHELWIAYPLVSVLLILTVSDLAYMLLPNKIIYPAMLLFTGLRLFVHPLPIWQYALGFMVGGGTLILISLVATWMGKPAMGFGDIRLMALVGLVMGIKLVLLCIFLSALLGSVIGVALIASGKLDRRSPIPYGPFIAVAGLVCFCFGDPLMTWYMDLILWQ</sequence>
<dbReference type="Pfam" id="PF06750">
    <property type="entry name" value="A24_N_bact"/>
    <property type="match status" value="1"/>
</dbReference>
<dbReference type="GO" id="GO:0005886">
    <property type="term" value="C:plasma membrane"/>
    <property type="evidence" value="ECO:0007669"/>
    <property type="project" value="UniProtKB-SubCell"/>
</dbReference>
<keyword evidence="9" id="KW-0511">Multifunctional enzyme</keyword>
<dbReference type="OrthoDB" id="9789291at2"/>
<feature type="transmembrane region" description="Helical" evidence="10">
    <location>
        <begin position="230"/>
        <end position="253"/>
    </location>
</feature>
<evidence type="ECO:0000313" key="14">
    <source>
        <dbReference type="Proteomes" id="UP000093309"/>
    </source>
</evidence>
<proteinExistence type="inferred from homology"/>
<evidence type="ECO:0000256" key="5">
    <source>
        <dbReference type="ARBA" id="ARBA00022692"/>
    </source>
</evidence>
<reference evidence="14" key="1">
    <citation type="submission" date="2016-05" db="EMBL/GenBank/DDBJ databases">
        <title>Paenibacillus oryzae. sp. nov., isolated from the rice root.</title>
        <authorList>
            <person name="Zhang J."/>
            <person name="Zhang X."/>
        </authorList>
    </citation>
    <scope>NUCLEOTIDE SEQUENCE [LARGE SCALE GENOMIC DNA]</scope>
    <source>
        <strain evidence="14">KCTC13222</strain>
    </source>
</reference>
<feature type="transmembrane region" description="Helical" evidence="10">
    <location>
        <begin position="153"/>
        <end position="173"/>
    </location>
</feature>
<evidence type="ECO:0000256" key="1">
    <source>
        <dbReference type="ARBA" id="ARBA00004429"/>
    </source>
</evidence>
<protein>
    <recommendedName>
        <fullName evidence="9">Prepilin leader peptidase/N-methyltransferase</fullName>
        <ecNumber evidence="9">2.1.1.-</ecNumber>
        <ecNumber evidence="9">3.4.23.43</ecNumber>
    </recommendedName>
</protein>
<feature type="transmembrane region" description="Helical" evidence="10">
    <location>
        <begin position="6"/>
        <end position="26"/>
    </location>
</feature>